<evidence type="ECO:0000256" key="11">
    <source>
        <dbReference type="SAM" id="MobiDB-lite"/>
    </source>
</evidence>
<evidence type="ECO:0000256" key="7">
    <source>
        <dbReference type="ARBA" id="ARBA00022807"/>
    </source>
</evidence>
<keyword evidence="9" id="KW-0804">Transcription</keyword>
<dbReference type="InterPro" id="IPR003903">
    <property type="entry name" value="UIM_dom"/>
</dbReference>
<evidence type="ECO:0000313" key="14">
    <source>
        <dbReference type="Proteomes" id="UP000249723"/>
    </source>
</evidence>
<dbReference type="InterPro" id="IPR033865">
    <property type="entry name" value="Ataxin-3"/>
</dbReference>
<dbReference type="Pfam" id="PF00583">
    <property type="entry name" value="Acetyltransf_1"/>
    <property type="match status" value="1"/>
</dbReference>
<dbReference type="InterPro" id="IPR000182">
    <property type="entry name" value="GNAT_dom"/>
</dbReference>
<proteinExistence type="predicted"/>
<dbReference type="GO" id="GO:0004843">
    <property type="term" value="F:cysteine-type deubiquitinase activity"/>
    <property type="evidence" value="ECO:0007669"/>
    <property type="project" value="UniProtKB-EC"/>
</dbReference>
<name>A0A2X0KJ38_9BASI</name>
<evidence type="ECO:0000256" key="9">
    <source>
        <dbReference type="ARBA" id="ARBA00023163"/>
    </source>
</evidence>
<evidence type="ECO:0000256" key="5">
    <source>
        <dbReference type="ARBA" id="ARBA00022786"/>
    </source>
</evidence>
<dbReference type="PANTHER" id="PTHR14159:SF0">
    <property type="entry name" value="ATAXIN-3-RELATED"/>
    <property type="match status" value="1"/>
</dbReference>
<keyword evidence="7" id="KW-0788">Thiol protease</keyword>
<organism evidence="13 14">
    <name type="scientific">Microbotryum saponariae</name>
    <dbReference type="NCBI Taxonomy" id="289078"/>
    <lineage>
        <taxon>Eukaryota</taxon>
        <taxon>Fungi</taxon>
        <taxon>Dikarya</taxon>
        <taxon>Basidiomycota</taxon>
        <taxon>Pucciniomycotina</taxon>
        <taxon>Microbotryomycetes</taxon>
        <taxon>Microbotryales</taxon>
        <taxon>Microbotryaceae</taxon>
        <taxon>Microbotryum</taxon>
    </lineage>
</organism>
<keyword evidence="8" id="KW-0805">Transcription regulation</keyword>
<evidence type="ECO:0000313" key="13">
    <source>
        <dbReference type="EMBL" id="SCZ88473.1"/>
    </source>
</evidence>
<dbReference type="PANTHER" id="PTHR14159">
    <property type="entry name" value="ATAXIN-3-RELATED"/>
    <property type="match status" value="1"/>
</dbReference>
<evidence type="ECO:0000256" key="10">
    <source>
        <dbReference type="ARBA" id="ARBA00023242"/>
    </source>
</evidence>
<dbReference type="InterPro" id="IPR016181">
    <property type="entry name" value="Acyl_CoA_acyltransferase"/>
</dbReference>
<dbReference type="CDD" id="cd04301">
    <property type="entry name" value="NAT_SF"/>
    <property type="match status" value="1"/>
</dbReference>
<keyword evidence="5" id="KW-0833">Ubl conjugation pathway</keyword>
<dbReference type="EC" id="3.4.19.12" evidence="3"/>
<dbReference type="SMART" id="SM01246">
    <property type="entry name" value="Josephin"/>
    <property type="match status" value="1"/>
</dbReference>
<dbReference type="Gene3D" id="1.10.287.10">
    <property type="entry name" value="S15/NS1, RNA-binding"/>
    <property type="match status" value="1"/>
</dbReference>
<evidence type="ECO:0000256" key="3">
    <source>
        <dbReference type="ARBA" id="ARBA00012759"/>
    </source>
</evidence>
<dbReference type="PROSITE" id="PS51186">
    <property type="entry name" value="GNAT"/>
    <property type="match status" value="1"/>
</dbReference>
<feature type="compositionally biased region" description="Acidic residues" evidence="11">
    <location>
        <begin position="261"/>
        <end position="295"/>
    </location>
</feature>
<keyword evidence="6" id="KW-0378">Hydrolase</keyword>
<dbReference type="OrthoDB" id="47374at2759"/>
<feature type="compositionally biased region" description="Polar residues" evidence="11">
    <location>
        <begin position="334"/>
        <end position="352"/>
    </location>
</feature>
<evidence type="ECO:0000256" key="6">
    <source>
        <dbReference type="ARBA" id="ARBA00022801"/>
    </source>
</evidence>
<feature type="domain" description="N-acetyltransferase" evidence="12">
    <location>
        <begin position="579"/>
        <end position="761"/>
    </location>
</feature>
<dbReference type="GO" id="GO:0005634">
    <property type="term" value="C:nucleus"/>
    <property type="evidence" value="ECO:0007669"/>
    <property type="project" value="UniProtKB-SubCell"/>
</dbReference>
<dbReference type="InterPro" id="IPR006155">
    <property type="entry name" value="Josephin"/>
</dbReference>
<dbReference type="Gene3D" id="3.90.70.40">
    <property type="match status" value="1"/>
</dbReference>
<dbReference type="GO" id="GO:0016747">
    <property type="term" value="F:acyltransferase activity, transferring groups other than amino-acyl groups"/>
    <property type="evidence" value="ECO:0007669"/>
    <property type="project" value="InterPro"/>
</dbReference>
<dbReference type="GO" id="GO:0006508">
    <property type="term" value="P:proteolysis"/>
    <property type="evidence" value="ECO:0007669"/>
    <property type="project" value="UniProtKB-KW"/>
</dbReference>
<dbReference type="PROSITE" id="PS50330">
    <property type="entry name" value="UIM"/>
    <property type="match status" value="1"/>
</dbReference>
<dbReference type="STRING" id="289078.A0A2X0KJ38"/>
<reference evidence="14" key="1">
    <citation type="submission" date="2016-10" db="EMBL/GenBank/DDBJ databases">
        <authorList>
            <person name="Jeantristanb JTB J.-T."/>
            <person name="Ricardo R."/>
        </authorList>
    </citation>
    <scope>NUCLEOTIDE SEQUENCE [LARGE SCALE GENOMIC DNA]</scope>
</reference>
<dbReference type="GO" id="GO:0016579">
    <property type="term" value="P:protein deubiquitination"/>
    <property type="evidence" value="ECO:0007669"/>
    <property type="project" value="InterPro"/>
</dbReference>
<comment type="catalytic activity">
    <reaction evidence="1">
        <text>Thiol-dependent hydrolysis of ester, thioester, amide, peptide and isopeptide bonds formed by the C-terminal Gly of ubiquitin (a 76-residue protein attached to proteins as an intracellular targeting signal).</text>
        <dbReference type="EC" id="3.4.19.12"/>
    </reaction>
</comment>
<keyword evidence="10" id="KW-0539">Nucleus</keyword>
<keyword evidence="14" id="KW-1185">Reference proteome</keyword>
<dbReference type="EMBL" id="FMWP01000012">
    <property type="protein sequence ID" value="SCZ88473.1"/>
    <property type="molecule type" value="Genomic_DNA"/>
</dbReference>
<evidence type="ECO:0000256" key="1">
    <source>
        <dbReference type="ARBA" id="ARBA00000707"/>
    </source>
</evidence>
<accession>A0A2X0KJ38</accession>
<evidence type="ECO:0000259" key="12">
    <source>
        <dbReference type="PROSITE" id="PS51186"/>
    </source>
</evidence>
<evidence type="ECO:0000256" key="8">
    <source>
        <dbReference type="ARBA" id="ARBA00023015"/>
    </source>
</evidence>
<gene>
    <name evidence="13" type="ORF">BZ3500_MVSOF-1268-A1-R1_CHR2-1G04433</name>
</gene>
<feature type="region of interest" description="Disordered" evidence="11">
    <location>
        <begin position="214"/>
        <end position="400"/>
    </location>
</feature>
<keyword evidence="4" id="KW-0645">Protease</keyword>
<dbReference type="Pfam" id="PF02099">
    <property type="entry name" value="Josephin"/>
    <property type="match status" value="1"/>
</dbReference>
<sequence>MLHDLLSSNSHRAELLPYIYHERSSSPNSDDWGHHAINNLLQRAAFQPQDLALIACDSHPEPDEDDDDDDDNEDIDEEKWLTQDRRNEAWKCHAPSRYTTPTVMKKTAGKHHIFFNSSSDFEVYKRHPEVLDAFMLTNESHWITIRRFESSEWFYNLDSRLPQPGLIPRTELRQTLRMAKASGYTVFVCEPTLVSGFPPCGGGQASTSNLNWMGRLPGSTSTSHNTLAMNGHLDPNLDPQPNDPRRSTISSNGKGKRRMIDEEDLTDEDGDDDDVIIDDGDADEDDDIIIVEDSDGQNGGGGRMNPSTKRTRGGEAKRKKRRSNYGGGVGDDGASSTPPTNMASTSNSTISAAPTRKEMSEEAQMSRAIAESMKAARESSTSTSTSNQHPGPSSETTEDLELQRALKASLLDDVEVDEDDHALDDTPSMEELRRRRMNRLCTYLSFQSLLRDNPGLGRLRPGLLRSHAIAYDHGTADRVYVDTVPTLATVSRSTCTSTNMLLEPSYLPLNLGPSLTTHPSTCYYAPDSFPSPSSPDPPSSSCSIEALVRTGLRPFPVRHVTSTTTWRLQVVDKVPVKSIELGSMRTSDLEGVKVLHDLNLPLVYPTSFYTHLLISPLLMCLVARPSPPASSVPRAPANHFPLSTAACSPVGCISAQVFEPFRTTSMLPIPTLQVLSLVVDSSSRRSGLARRLFKALLDQAFRELSTGSTSCDQVYVKLHLLERNDAAIALYRDLGLAETARCKRYYQRLGEDAIEMSGVVRL</sequence>
<dbReference type="Proteomes" id="UP000249723">
    <property type="component" value="Unassembled WGS sequence"/>
</dbReference>
<dbReference type="AlphaFoldDB" id="A0A2X0KJ38"/>
<dbReference type="SUPFAM" id="SSF55729">
    <property type="entry name" value="Acyl-CoA N-acyltransferases (Nat)"/>
    <property type="match status" value="1"/>
</dbReference>
<evidence type="ECO:0000256" key="2">
    <source>
        <dbReference type="ARBA" id="ARBA00004123"/>
    </source>
</evidence>
<dbReference type="Gene3D" id="3.40.630.30">
    <property type="match status" value="1"/>
</dbReference>
<protein>
    <recommendedName>
        <fullName evidence="3">ubiquitinyl hydrolase 1</fullName>
        <ecNumber evidence="3">3.4.19.12</ecNumber>
    </recommendedName>
</protein>
<comment type="subcellular location">
    <subcellularLocation>
        <location evidence="2">Nucleus</location>
    </subcellularLocation>
</comment>
<evidence type="ECO:0000256" key="4">
    <source>
        <dbReference type="ARBA" id="ARBA00022670"/>
    </source>
</evidence>
<feature type="compositionally biased region" description="Polar residues" evidence="11">
    <location>
        <begin position="218"/>
        <end position="228"/>
    </location>
</feature>